<sequence>MTVNPLVAARVDEPKSSWAGIWIAEDIELIAQGVENRSWVDGTLGVVGAGLDALALVSDPVGALLQYGISWLIEHVKPLSEALDWLAGDPAQIAAHAQTWRNVASSLRAEADSLAQAVRFDLPDWRGAAADAYQGWAAQREQSLQALAKASDTMALITEGAGLIIGTVRIMVRDAVATVVSRLIVYAGELIATLGAATPVVAEQVTTLCASWAARIARWLKELISSIRNLLREGDKLGRLIEMLKRKLGIGGKGGDGLTSPSRPPSPNGKPRGDRTDAHPTRKKDRALRRENESADTLAQNGYDVEQNPPPKPNGKEPDYRIEGEYFDCYSPDTAKLDNIRDAISDKVRKGQANRIVLNLDDCPRSAEEIADVLRRKPITNLEQILVVKDGKVVPFYPFE</sequence>
<dbReference type="GO" id="GO:0004549">
    <property type="term" value="F:tRNA-specific ribonuclease activity"/>
    <property type="evidence" value="ECO:0007669"/>
    <property type="project" value="InterPro"/>
</dbReference>
<feature type="domain" description="Outer membrane channel protein CpnT-like N-terminal" evidence="3">
    <location>
        <begin position="70"/>
        <end position="205"/>
    </location>
</feature>
<organism evidence="4 5">
    <name type="scientific">Krasilnikovia cinnamomea</name>
    <dbReference type="NCBI Taxonomy" id="349313"/>
    <lineage>
        <taxon>Bacteria</taxon>
        <taxon>Bacillati</taxon>
        <taxon>Actinomycetota</taxon>
        <taxon>Actinomycetes</taxon>
        <taxon>Micromonosporales</taxon>
        <taxon>Micromonosporaceae</taxon>
        <taxon>Krasilnikovia</taxon>
    </lineage>
</organism>
<evidence type="ECO:0000259" key="3">
    <source>
        <dbReference type="Pfam" id="PF25547"/>
    </source>
</evidence>
<proteinExistence type="predicted"/>
<keyword evidence="5" id="KW-1185">Reference proteome</keyword>
<dbReference type="InterPro" id="IPR057746">
    <property type="entry name" value="CpnT-like_N"/>
</dbReference>
<dbReference type="OrthoDB" id="5069709at2"/>
<evidence type="ECO:0000313" key="5">
    <source>
        <dbReference type="Proteomes" id="UP000292564"/>
    </source>
</evidence>
<dbReference type="AlphaFoldDB" id="A0A4Q7ZMN4"/>
<accession>A0A4Q7ZMN4</accession>
<evidence type="ECO:0000259" key="2">
    <source>
        <dbReference type="Pfam" id="PF18451"/>
    </source>
</evidence>
<evidence type="ECO:0000256" key="1">
    <source>
        <dbReference type="SAM" id="MobiDB-lite"/>
    </source>
</evidence>
<dbReference type="SUPFAM" id="SSF140453">
    <property type="entry name" value="EsxAB dimer-like"/>
    <property type="match status" value="1"/>
</dbReference>
<feature type="domain" description="tRNA nuclease CdiA C-terminal" evidence="2">
    <location>
        <begin position="316"/>
        <end position="393"/>
    </location>
</feature>
<feature type="region of interest" description="Disordered" evidence="1">
    <location>
        <begin position="252"/>
        <end position="319"/>
    </location>
</feature>
<reference evidence="4 5" key="1">
    <citation type="submission" date="2019-02" db="EMBL/GenBank/DDBJ databases">
        <title>Sequencing the genomes of 1000 actinobacteria strains.</title>
        <authorList>
            <person name="Klenk H.-P."/>
        </authorList>
    </citation>
    <scope>NUCLEOTIDE SEQUENCE [LARGE SCALE GENOMIC DNA]</scope>
    <source>
        <strain evidence="4 5">DSM 45162</strain>
    </source>
</reference>
<dbReference type="Gene3D" id="3.40.1350.120">
    <property type="match status" value="1"/>
</dbReference>
<dbReference type="Proteomes" id="UP000292564">
    <property type="component" value="Unassembled WGS sequence"/>
</dbReference>
<dbReference type="Gene3D" id="1.10.287.1060">
    <property type="entry name" value="ESAT-6-like"/>
    <property type="match status" value="1"/>
</dbReference>
<dbReference type="InterPro" id="IPR040559">
    <property type="entry name" value="CdiA_C"/>
</dbReference>
<comment type="caution">
    <text evidence="4">The sequence shown here is derived from an EMBL/GenBank/DDBJ whole genome shotgun (WGS) entry which is preliminary data.</text>
</comment>
<dbReference type="CDD" id="cd13442">
    <property type="entry name" value="CDI_toxin_Bp1026b-like"/>
    <property type="match status" value="1"/>
</dbReference>
<evidence type="ECO:0000313" key="4">
    <source>
        <dbReference type="EMBL" id="RZU52267.1"/>
    </source>
</evidence>
<gene>
    <name evidence="4" type="ORF">EV385_4115</name>
</gene>
<dbReference type="InterPro" id="IPR033806">
    <property type="entry name" value="CDI_toxin_Bp1026b-like"/>
</dbReference>
<dbReference type="Pfam" id="PF18451">
    <property type="entry name" value="CdiA_C"/>
    <property type="match status" value="1"/>
</dbReference>
<dbReference type="RefSeq" id="WP_130510900.1">
    <property type="nucleotide sequence ID" value="NZ_SHKY01000001.1"/>
</dbReference>
<dbReference type="EMBL" id="SHKY01000001">
    <property type="protein sequence ID" value="RZU52267.1"/>
    <property type="molecule type" value="Genomic_DNA"/>
</dbReference>
<protein>
    <submittedName>
        <fullName evidence="4">Uncharacterized protein</fullName>
    </submittedName>
</protein>
<dbReference type="InterPro" id="IPR036689">
    <property type="entry name" value="ESAT-6-like_sf"/>
</dbReference>
<name>A0A4Q7ZMN4_9ACTN</name>
<dbReference type="Pfam" id="PF25547">
    <property type="entry name" value="WXG100_2"/>
    <property type="match status" value="1"/>
</dbReference>
<feature type="compositionally biased region" description="Basic and acidic residues" evidence="1">
    <location>
        <begin position="271"/>
        <end position="280"/>
    </location>
</feature>